<proteinExistence type="predicted"/>
<evidence type="ECO:0000313" key="2">
    <source>
        <dbReference type="WBParaSite" id="PS1159_v2.g8224.t1"/>
    </source>
</evidence>
<protein>
    <submittedName>
        <fullName evidence="2">Uncharacterized protein</fullName>
    </submittedName>
</protein>
<organism evidence="1 2">
    <name type="scientific">Panagrolaimus sp. PS1159</name>
    <dbReference type="NCBI Taxonomy" id="55785"/>
    <lineage>
        <taxon>Eukaryota</taxon>
        <taxon>Metazoa</taxon>
        <taxon>Ecdysozoa</taxon>
        <taxon>Nematoda</taxon>
        <taxon>Chromadorea</taxon>
        <taxon>Rhabditida</taxon>
        <taxon>Tylenchina</taxon>
        <taxon>Panagrolaimomorpha</taxon>
        <taxon>Panagrolaimoidea</taxon>
        <taxon>Panagrolaimidae</taxon>
        <taxon>Panagrolaimus</taxon>
    </lineage>
</organism>
<sequence length="615" mass="71534">MNSETTATNEPEINLRLKRPSPIKRDSPPSKWRKKDQAKLLKVEEEDAQTHLEKNLLKYFEIMTEINKKIFQYFKDQNFKFNRFEHMKNHVEICHLLATQWSRPDIKNLYHKTLDFYLQKVYPVSSLFSLSCKKKIAEYGRILTGIAFINGDYYLGLTCAVTVLELLPLDAYMFIVVSKWSCQLREFDVFHKYDNLSLEYAAEVSDIRNICRLFAEFFKITDTAKQIQIVDQLIVIRNEIIGSKEKNLYRYICLILIHNLLGHASKLPMLNVEKYGDIVNHFSNEIHLKSVMAIPDFFDTQISYAKLVMANGSVREAESNLLSALYNGILFASPFRVIQPLNALYYLKFRTINDRDKLKGLRAMIALLLGKLSDFKNSIEPYSPFRTDLLNDDYTLPAKSDSESVRNKTLVTTTPEHLPECDCFVCFEVATNGSFYAEKQYSTMLIDGLTVESCNKFYANVAYYGNRKYKKRKALLLQIALNIDEQNEKQKKASLALLTYICEASTHCFMTHKNIGEHSKEKICKNIISCTTDYFLDLRYYYLLARQLQRKTYSLDAYFWLNGINEIATKSNNELNESFCALDLEESVNQKGIEAETDEFNQAQIDFKAYQHLFF</sequence>
<name>A0AC35GSF3_9BILA</name>
<dbReference type="Proteomes" id="UP000887580">
    <property type="component" value="Unplaced"/>
</dbReference>
<accession>A0AC35GSF3</accession>
<reference evidence="2" key="1">
    <citation type="submission" date="2022-11" db="UniProtKB">
        <authorList>
            <consortium name="WormBaseParasite"/>
        </authorList>
    </citation>
    <scope>IDENTIFICATION</scope>
</reference>
<dbReference type="WBParaSite" id="PS1159_v2.g8224.t1">
    <property type="protein sequence ID" value="PS1159_v2.g8224.t1"/>
    <property type="gene ID" value="PS1159_v2.g8224"/>
</dbReference>
<evidence type="ECO:0000313" key="1">
    <source>
        <dbReference type="Proteomes" id="UP000887580"/>
    </source>
</evidence>